<feature type="region of interest" description="Disordered" evidence="7">
    <location>
        <begin position="15"/>
        <end position="36"/>
    </location>
</feature>
<evidence type="ECO:0000256" key="5">
    <source>
        <dbReference type="ARBA" id="ARBA00023242"/>
    </source>
</evidence>
<evidence type="ECO:0000256" key="1">
    <source>
        <dbReference type="ARBA" id="ARBA00004123"/>
    </source>
</evidence>
<evidence type="ECO:0000313" key="9">
    <source>
        <dbReference type="EnsemblMetazoa" id="XP_022646260"/>
    </source>
</evidence>
<sequence length="192" mass="19870">MVWLSYLHMESYGDQRRGGPRFGGGGGGASFQSRQQDNQNRIFVGGIGDNINKEDLENVFSKYGRLTNVWVAQNPPGFAFVDFGDSQNASDAVQQMDGQELNGSTLKVAPYRGRSNNRSRGGFRPGGVGGRGGSGGYGGGRNGHGGYTVGGGYGGGQGSYGSGKSSGYQRSGGYGGGQGGYGGGGYGREEYN</sequence>
<dbReference type="OrthoDB" id="5970at2759"/>
<evidence type="ECO:0000256" key="2">
    <source>
        <dbReference type="ARBA" id="ARBA00022664"/>
    </source>
</evidence>
<dbReference type="EnsemblMetazoa" id="XM_022790525">
    <property type="protein sequence ID" value="XP_022646260"/>
    <property type="gene ID" value="LOC111244014"/>
</dbReference>
<dbReference type="Proteomes" id="UP000594260">
    <property type="component" value="Unplaced"/>
</dbReference>
<feature type="compositionally biased region" description="Gly residues" evidence="7">
    <location>
        <begin position="20"/>
        <end position="29"/>
    </location>
</feature>
<dbReference type="CDD" id="cd12373">
    <property type="entry name" value="RRM_SRSF3_like"/>
    <property type="match status" value="1"/>
</dbReference>
<dbReference type="AlphaFoldDB" id="A0A7M7J3F1"/>
<evidence type="ECO:0000256" key="7">
    <source>
        <dbReference type="SAM" id="MobiDB-lite"/>
    </source>
</evidence>
<dbReference type="KEGG" id="vde:111244014"/>
<dbReference type="Gene3D" id="3.30.70.330">
    <property type="match status" value="1"/>
</dbReference>
<dbReference type="GeneID" id="111244014"/>
<dbReference type="InterPro" id="IPR012677">
    <property type="entry name" value="Nucleotide-bd_a/b_plait_sf"/>
</dbReference>
<keyword evidence="10" id="KW-1185">Reference proteome</keyword>
<keyword evidence="4 6" id="KW-0694">RNA-binding</keyword>
<protein>
    <recommendedName>
        <fullName evidence="8">RRM domain-containing protein</fullName>
    </recommendedName>
</protein>
<feature type="region of interest" description="Disordered" evidence="7">
    <location>
        <begin position="152"/>
        <end position="192"/>
    </location>
</feature>
<dbReference type="InterPro" id="IPR035979">
    <property type="entry name" value="RBD_domain_sf"/>
</dbReference>
<dbReference type="SUPFAM" id="SSF54928">
    <property type="entry name" value="RNA-binding domain, RBD"/>
    <property type="match status" value="1"/>
</dbReference>
<keyword evidence="5" id="KW-0539">Nucleus</keyword>
<evidence type="ECO:0000313" key="10">
    <source>
        <dbReference type="Proteomes" id="UP000594260"/>
    </source>
</evidence>
<dbReference type="PROSITE" id="PS50102">
    <property type="entry name" value="RRM"/>
    <property type="match status" value="1"/>
</dbReference>
<dbReference type="GO" id="GO:0005737">
    <property type="term" value="C:cytoplasm"/>
    <property type="evidence" value="ECO:0007669"/>
    <property type="project" value="TreeGrafter"/>
</dbReference>
<dbReference type="InterPro" id="IPR050374">
    <property type="entry name" value="RRT5_SRSF_SR"/>
</dbReference>
<reference evidence="9" key="1">
    <citation type="submission" date="2021-01" db="UniProtKB">
        <authorList>
            <consortium name="EnsemblMetazoa"/>
        </authorList>
    </citation>
    <scope>IDENTIFICATION</scope>
</reference>
<proteinExistence type="predicted"/>
<dbReference type="GO" id="GO:0005634">
    <property type="term" value="C:nucleus"/>
    <property type="evidence" value="ECO:0007669"/>
    <property type="project" value="UniProtKB-SubCell"/>
</dbReference>
<feature type="compositionally biased region" description="Gly residues" evidence="7">
    <location>
        <begin position="152"/>
        <end position="161"/>
    </location>
</feature>
<dbReference type="GO" id="GO:0006397">
    <property type="term" value="P:mRNA processing"/>
    <property type="evidence" value="ECO:0007669"/>
    <property type="project" value="UniProtKB-KW"/>
</dbReference>
<evidence type="ECO:0000256" key="6">
    <source>
        <dbReference type="PROSITE-ProRule" id="PRU00176"/>
    </source>
</evidence>
<dbReference type="SMART" id="SM00360">
    <property type="entry name" value="RRM"/>
    <property type="match status" value="1"/>
</dbReference>
<dbReference type="OMA" id="GWEDRSY"/>
<organism evidence="9 10">
    <name type="scientific">Varroa destructor</name>
    <name type="common">Honeybee mite</name>
    <dbReference type="NCBI Taxonomy" id="109461"/>
    <lineage>
        <taxon>Eukaryota</taxon>
        <taxon>Metazoa</taxon>
        <taxon>Ecdysozoa</taxon>
        <taxon>Arthropoda</taxon>
        <taxon>Chelicerata</taxon>
        <taxon>Arachnida</taxon>
        <taxon>Acari</taxon>
        <taxon>Parasitiformes</taxon>
        <taxon>Mesostigmata</taxon>
        <taxon>Gamasina</taxon>
        <taxon>Dermanyssoidea</taxon>
        <taxon>Varroidae</taxon>
        <taxon>Varroa</taxon>
    </lineage>
</organism>
<dbReference type="Pfam" id="PF00076">
    <property type="entry name" value="RRM_1"/>
    <property type="match status" value="1"/>
</dbReference>
<name>A0A7M7J3F1_VARDE</name>
<evidence type="ECO:0000259" key="8">
    <source>
        <dbReference type="PROSITE" id="PS50102"/>
    </source>
</evidence>
<accession>A0A7M7J3F1</accession>
<keyword evidence="2" id="KW-0507">mRNA processing</keyword>
<comment type="subcellular location">
    <subcellularLocation>
        <location evidence="1">Nucleus</location>
    </subcellularLocation>
</comment>
<dbReference type="PANTHER" id="PTHR23003:SF62">
    <property type="entry name" value="SERINE_ARGININE (SR)-TYPE SHUTTLING MRNA BINDING PROTEIN NPL3"/>
    <property type="match status" value="1"/>
</dbReference>
<dbReference type="PANTHER" id="PTHR23003">
    <property type="entry name" value="RNA RECOGNITION MOTIF RRM DOMAIN CONTAINING PROTEIN"/>
    <property type="match status" value="1"/>
</dbReference>
<dbReference type="InterPro" id="IPR000504">
    <property type="entry name" value="RRM_dom"/>
</dbReference>
<evidence type="ECO:0000256" key="4">
    <source>
        <dbReference type="ARBA" id="ARBA00022884"/>
    </source>
</evidence>
<feature type="compositionally biased region" description="Gly residues" evidence="7">
    <location>
        <begin position="170"/>
        <end position="186"/>
    </location>
</feature>
<evidence type="ECO:0000256" key="3">
    <source>
        <dbReference type="ARBA" id="ARBA00022737"/>
    </source>
</evidence>
<feature type="compositionally biased region" description="Low complexity" evidence="7">
    <location>
        <begin position="112"/>
        <end position="122"/>
    </location>
</feature>
<dbReference type="GO" id="GO:0003729">
    <property type="term" value="F:mRNA binding"/>
    <property type="evidence" value="ECO:0007669"/>
    <property type="project" value="TreeGrafter"/>
</dbReference>
<feature type="compositionally biased region" description="Gly residues" evidence="7">
    <location>
        <begin position="123"/>
        <end position="139"/>
    </location>
</feature>
<dbReference type="InParanoid" id="A0A7M7J3F1"/>
<feature type="region of interest" description="Disordered" evidence="7">
    <location>
        <begin position="109"/>
        <end position="139"/>
    </location>
</feature>
<feature type="domain" description="RRM" evidence="8">
    <location>
        <begin position="40"/>
        <end position="113"/>
    </location>
</feature>
<dbReference type="RefSeq" id="XP_022646260.1">
    <property type="nucleotide sequence ID" value="XM_022790525.1"/>
</dbReference>
<keyword evidence="3" id="KW-0677">Repeat</keyword>